<keyword evidence="6" id="KW-1185">Reference proteome</keyword>
<protein>
    <submittedName>
        <fullName evidence="5">Uncharacterized protein</fullName>
    </submittedName>
</protein>
<keyword evidence="2" id="KW-0433">Leucine-rich repeat</keyword>
<sequence>MVMEPSLHTSNPKFQLKSISLSNCITSQELGFQLLTFLYYQYDLRYMDLSRNNFRGTLPIWLFENNTKLEHLILRGNSFSGPLLLPSPPNLNVSLVDISDNRLQGQIPSNICPTFPYFGALLLSKNAIEGNIPTCLSGMKDLVLLDLSNNHLSGTVPEELILKDPLVILRLSNNDLSGNVIPTVLNANGAWKLYLDGNNFSGEMTNINVSTFEFPTSLMEIDLSNNKLYGKLPRRIGNMSNLKKLALSNNSFEGSIPMEFCNLNQLVFLDLSQNNLSGSIPSCFNPPTIEHVHLHENRLNGPFPLAFYNSSSLVTLDLRGNNFSGSIPEWIDKLSSLSVLLLKANHLHGRIPVQLCKLYSLSTIDLS</sequence>
<dbReference type="Pfam" id="PF13855">
    <property type="entry name" value="LRR_8"/>
    <property type="match status" value="2"/>
</dbReference>
<dbReference type="InterPro" id="IPR051502">
    <property type="entry name" value="RLP_Defense_Trigger"/>
</dbReference>
<name>A0ABR2F3V4_9ROSI</name>
<keyword evidence="4" id="KW-0675">Receptor</keyword>
<comment type="similarity">
    <text evidence="1">Belongs to the RLP family.</text>
</comment>
<dbReference type="Pfam" id="PF00560">
    <property type="entry name" value="LRR_1"/>
    <property type="match status" value="2"/>
</dbReference>
<proteinExistence type="inferred from homology"/>
<dbReference type="Proteomes" id="UP001472677">
    <property type="component" value="Unassembled WGS sequence"/>
</dbReference>
<evidence type="ECO:0000313" key="5">
    <source>
        <dbReference type="EMBL" id="KAK8571689.1"/>
    </source>
</evidence>
<dbReference type="SUPFAM" id="SSF52058">
    <property type="entry name" value="L domain-like"/>
    <property type="match status" value="2"/>
</dbReference>
<keyword evidence="3" id="KW-0677">Repeat</keyword>
<evidence type="ECO:0000256" key="1">
    <source>
        <dbReference type="ARBA" id="ARBA00009592"/>
    </source>
</evidence>
<reference evidence="5 6" key="1">
    <citation type="journal article" date="2024" name="G3 (Bethesda)">
        <title>Genome assembly of Hibiscus sabdariffa L. provides insights into metabolisms of medicinal natural products.</title>
        <authorList>
            <person name="Kim T."/>
        </authorList>
    </citation>
    <scope>NUCLEOTIDE SEQUENCE [LARGE SCALE GENOMIC DNA]</scope>
    <source>
        <strain evidence="5">TK-2024</strain>
        <tissue evidence="5">Old leaves</tissue>
    </source>
</reference>
<comment type="caution">
    <text evidence="5">The sequence shown here is derived from an EMBL/GenBank/DDBJ whole genome shotgun (WGS) entry which is preliminary data.</text>
</comment>
<dbReference type="PRINTS" id="PR00019">
    <property type="entry name" value="LEURICHRPT"/>
</dbReference>
<organism evidence="5 6">
    <name type="scientific">Hibiscus sabdariffa</name>
    <name type="common">roselle</name>
    <dbReference type="NCBI Taxonomy" id="183260"/>
    <lineage>
        <taxon>Eukaryota</taxon>
        <taxon>Viridiplantae</taxon>
        <taxon>Streptophyta</taxon>
        <taxon>Embryophyta</taxon>
        <taxon>Tracheophyta</taxon>
        <taxon>Spermatophyta</taxon>
        <taxon>Magnoliopsida</taxon>
        <taxon>eudicotyledons</taxon>
        <taxon>Gunneridae</taxon>
        <taxon>Pentapetalae</taxon>
        <taxon>rosids</taxon>
        <taxon>malvids</taxon>
        <taxon>Malvales</taxon>
        <taxon>Malvaceae</taxon>
        <taxon>Malvoideae</taxon>
        <taxon>Hibiscus</taxon>
    </lineage>
</organism>
<accession>A0ABR2F3V4</accession>
<evidence type="ECO:0000256" key="4">
    <source>
        <dbReference type="ARBA" id="ARBA00023170"/>
    </source>
</evidence>
<evidence type="ECO:0000313" key="6">
    <source>
        <dbReference type="Proteomes" id="UP001472677"/>
    </source>
</evidence>
<evidence type="ECO:0000256" key="3">
    <source>
        <dbReference type="ARBA" id="ARBA00022737"/>
    </source>
</evidence>
<gene>
    <name evidence="5" type="ORF">V6N12_027764</name>
</gene>
<evidence type="ECO:0000256" key="2">
    <source>
        <dbReference type="ARBA" id="ARBA00022614"/>
    </source>
</evidence>
<dbReference type="PANTHER" id="PTHR48062">
    <property type="entry name" value="RECEPTOR-LIKE PROTEIN 14"/>
    <property type="match status" value="1"/>
</dbReference>
<dbReference type="Gene3D" id="3.80.10.10">
    <property type="entry name" value="Ribonuclease Inhibitor"/>
    <property type="match status" value="1"/>
</dbReference>
<dbReference type="PANTHER" id="PTHR48062:SF37">
    <property type="entry name" value="LRR RECEPTOR-LIKE SERINE_THREONINE-PROTEIN KINASE FLS2"/>
    <property type="match status" value="1"/>
</dbReference>
<dbReference type="EMBL" id="JBBPBM010000008">
    <property type="protein sequence ID" value="KAK8571689.1"/>
    <property type="molecule type" value="Genomic_DNA"/>
</dbReference>
<dbReference type="InterPro" id="IPR032675">
    <property type="entry name" value="LRR_dom_sf"/>
</dbReference>
<dbReference type="InterPro" id="IPR001611">
    <property type="entry name" value="Leu-rich_rpt"/>
</dbReference>